<evidence type="ECO:0000313" key="6">
    <source>
        <dbReference type="Proteomes" id="UP001444661"/>
    </source>
</evidence>
<evidence type="ECO:0000313" key="5">
    <source>
        <dbReference type="EMBL" id="KAK8044813.1"/>
    </source>
</evidence>
<keyword evidence="6" id="KW-1185">Reference proteome</keyword>
<keyword evidence="3" id="KW-1133">Transmembrane helix</keyword>
<comment type="caution">
    <text evidence="5">The sequence shown here is derived from an EMBL/GenBank/DDBJ whole genome shotgun (WGS) entry which is preliminary data.</text>
</comment>
<reference evidence="5 6" key="1">
    <citation type="submission" date="2023-01" db="EMBL/GenBank/DDBJ databases">
        <title>Analysis of 21 Apiospora genomes using comparative genomics revels a genus with tremendous synthesis potential of carbohydrate active enzymes and secondary metabolites.</title>
        <authorList>
            <person name="Sorensen T."/>
        </authorList>
    </citation>
    <scope>NUCLEOTIDE SEQUENCE [LARGE SCALE GENOMIC DNA]</scope>
    <source>
        <strain evidence="5 6">CBS 33761</strain>
    </source>
</reference>
<dbReference type="EMBL" id="JAQQWK010000003">
    <property type="protein sequence ID" value="KAK8044813.1"/>
    <property type="molecule type" value="Genomic_DNA"/>
</dbReference>
<feature type="compositionally biased region" description="Polar residues" evidence="2">
    <location>
        <begin position="72"/>
        <end position="100"/>
    </location>
</feature>
<keyword evidence="3" id="KW-0812">Transmembrane</keyword>
<feature type="region of interest" description="Disordered" evidence="2">
    <location>
        <begin position="72"/>
        <end position="114"/>
    </location>
</feature>
<proteinExistence type="predicted"/>
<dbReference type="Pfam" id="PF04082">
    <property type="entry name" value="Fungal_trans"/>
    <property type="match status" value="1"/>
</dbReference>
<feature type="domain" description="Xylanolytic transcriptional activator regulatory" evidence="4">
    <location>
        <begin position="260"/>
        <end position="415"/>
    </location>
</feature>
<keyword evidence="1" id="KW-0539">Nucleus</keyword>
<dbReference type="Proteomes" id="UP001444661">
    <property type="component" value="Unassembled WGS sequence"/>
</dbReference>
<evidence type="ECO:0000259" key="4">
    <source>
        <dbReference type="Pfam" id="PF04082"/>
    </source>
</evidence>
<keyword evidence="3" id="KW-0472">Membrane</keyword>
<evidence type="ECO:0000256" key="1">
    <source>
        <dbReference type="ARBA" id="ARBA00023242"/>
    </source>
</evidence>
<gene>
    <name evidence="5" type="ORF">PG993_004837</name>
</gene>
<evidence type="ECO:0000256" key="3">
    <source>
        <dbReference type="SAM" id="Phobius"/>
    </source>
</evidence>
<feature type="region of interest" description="Disordered" evidence="2">
    <location>
        <begin position="29"/>
        <end position="49"/>
    </location>
</feature>
<dbReference type="CDD" id="cd12148">
    <property type="entry name" value="fungal_TF_MHR"/>
    <property type="match status" value="1"/>
</dbReference>
<organism evidence="5 6">
    <name type="scientific">Apiospora rasikravindrae</name>
    <dbReference type="NCBI Taxonomy" id="990691"/>
    <lineage>
        <taxon>Eukaryota</taxon>
        <taxon>Fungi</taxon>
        <taxon>Dikarya</taxon>
        <taxon>Ascomycota</taxon>
        <taxon>Pezizomycotina</taxon>
        <taxon>Sordariomycetes</taxon>
        <taxon>Xylariomycetidae</taxon>
        <taxon>Amphisphaeriales</taxon>
        <taxon>Apiosporaceae</taxon>
        <taxon>Apiospora</taxon>
    </lineage>
</organism>
<dbReference type="InterPro" id="IPR053181">
    <property type="entry name" value="EcdB-like_regulator"/>
</dbReference>
<accession>A0ABR1TDY7</accession>
<protein>
    <submittedName>
        <fullName evidence="5">C6 zinc finger domain-containing protein</fullName>
    </submittedName>
</protein>
<sequence>MDEPTKKRLRTSHAPNVLDAMATNHAKHVSLRNNSAPMARKPTLSPSRGKSDLILEGVLRVEELLQKMNMNFSLPSPSTASRSVQSPLSPTAPDQSQRSMSTEDLRPPPHQNNLENAILDSLHNSTTESILSWSYFDSFPTIRQNYVSIFQLEQSRPSLPMRTNSMFPYLSSVDLESILNCFQRGVNFWYPTLSLTQLDSVRTAVSQGLLETGSSVAWWGGEDIASSREEADFKNSRRAMAEVYFDGALKAMNVVHSEMTCNAVQSLFFAALYFAYLRRPLQAWNYIHDCAAKCQLLLSYPPVNEPIENQECLRRIFWACYILESDYLAELSALPQSGVARIESSIPLPGSYPTHQDPDETEHASLYFLACISMRRLLNRVHQLLYARDSGAATDPTRFPAIVTELDHQLDEWRDVLPPAFRFNIDDMSGYPSECGGFLRQRYLTCKSVIFRPYLAWLLANGPSDTAGASRSEILGRAKICLDACTSHILGLTGFSHTILVDTWICVLSMATAMVILLATCHSLRQITQLRHDIMSTGPHLRKVFRRWQEVLGTPESPSVEQGMRIIYETERLMQSVGRSGNVTDEEVDVAASMCAMTRE</sequence>
<evidence type="ECO:0000256" key="2">
    <source>
        <dbReference type="SAM" id="MobiDB-lite"/>
    </source>
</evidence>
<dbReference type="InterPro" id="IPR007219">
    <property type="entry name" value="XnlR_reg_dom"/>
</dbReference>
<feature type="transmembrane region" description="Helical" evidence="3">
    <location>
        <begin position="499"/>
        <end position="521"/>
    </location>
</feature>
<dbReference type="PANTHER" id="PTHR47785">
    <property type="entry name" value="ZN(II)2CYS6 TRANSCRIPTION FACTOR (EUROFUNG)-RELATED-RELATED"/>
    <property type="match status" value="1"/>
</dbReference>
<name>A0ABR1TDY7_9PEZI</name>
<dbReference type="PANTHER" id="PTHR47785:SF1">
    <property type="entry name" value="TRANSCRIPTION FACTOR, PUTATIVE (AFU_ORTHOLOGUE AFUA_5G14530)-RELATED"/>
    <property type="match status" value="1"/>
</dbReference>